<dbReference type="HOGENOM" id="CLU_042088_0_1_1"/>
<keyword evidence="5" id="KW-1185">Reference proteome</keyword>
<dbReference type="EMBL" id="CH476618">
    <property type="protein sequence ID" value="EEP81721.1"/>
    <property type="molecule type" value="Genomic_DNA"/>
</dbReference>
<dbReference type="FunCoup" id="C4JVJ4">
    <property type="interactions" value="9"/>
</dbReference>
<dbReference type="Gene3D" id="3.30.1780.10">
    <property type="entry name" value="ornithine cyclodeaminase, domain 1"/>
    <property type="match status" value="2"/>
</dbReference>
<dbReference type="InterPro" id="IPR003462">
    <property type="entry name" value="ODC_Mu_crystall"/>
</dbReference>
<dbReference type="OMA" id="IYCCTPS"/>
<dbReference type="OrthoDB" id="41492at2759"/>
<accession>C4JVJ4</accession>
<gene>
    <name evidence="4" type="ORF">UREG_06586</name>
</gene>
<comment type="similarity">
    <text evidence="1">Belongs to the ornithine cyclodeaminase/mu-crystallin family.</text>
</comment>
<dbReference type="InterPro" id="IPR023401">
    <property type="entry name" value="ODC_N"/>
</dbReference>
<evidence type="ECO:0000313" key="5">
    <source>
        <dbReference type="Proteomes" id="UP000002058"/>
    </source>
</evidence>
<dbReference type="eggNOG" id="KOG3007">
    <property type="taxonomic scope" value="Eukaryota"/>
</dbReference>
<evidence type="ECO:0000313" key="4">
    <source>
        <dbReference type="EMBL" id="EEP81721.1"/>
    </source>
</evidence>
<dbReference type="RefSeq" id="XP_002583619.1">
    <property type="nucleotide sequence ID" value="XM_002583573.1"/>
</dbReference>
<dbReference type="InterPro" id="IPR036291">
    <property type="entry name" value="NAD(P)-bd_dom_sf"/>
</dbReference>
<dbReference type="InParanoid" id="C4JVJ4"/>
<dbReference type="PANTHER" id="PTHR13812:SF19">
    <property type="entry name" value="KETIMINE REDUCTASE MU-CRYSTALLIN"/>
    <property type="match status" value="1"/>
</dbReference>
<feature type="coiled-coil region" evidence="2">
    <location>
        <begin position="16"/>
        <end position="43"/>
    </location>
</feature>
<protein>
    <submittedName>
        <fullName evidence="4">Uncharacterized protein</fullName>
    </submittedName>
</protein>
<dbReference type="Pfam" id="PF02423">
    <property type="entry name" value="OCD_Mu_crystall"/>
    <property type="match status" value="1"/>
</dbReference>
<dbReference type="PANTHER" id="PTHR13812">
    <property type="entry name" value="KETIMINE REDUCTASE MU-CRYSTALLIN"/>
    <property type="match status" value="1"/>
</dbReference>
<name>C4JVJ4_UNCRE</name>
<dbReference type="Proteomes" id="UP000002058">
    <property type="component" value="Unassembled WGS sequence"/>
</dbReference>
<organism evidence="4 5">
    <name type="scientific">Uncinocarpus reesii (strain UAMH 1704)</name>
    <dbReference type="NCBI Taxonomy" id="336963"/>
    <lineage>
        <taxon>Eukaryota</taxon>
        <taxon>Fungi</taxon>
        <taxon>Dikarya</taxon>
        <taxon>Ascomycota</taxon>
        <taxon>Pezizomycotina</taxon>
        <taxon>Eurotiomycetes</taxon>
        <taxon>Eurotiomycetidae</taxon>
        <taxon>Onygenales</taxon>
        <taxon>Onygenaceae</taxon>
        <taxon>Uncinocarpus</taxon>
    </lineage>
</organism>
<dbReference type="Gene3D" id="3.40.50.720">
    <property type="entry name" value="NAD(P)-binding Rossmann-like Domain"/>
    <property type="match status" value="1"/>
</dbReference>
<dbReference type="VEuPathDB" id="FungiDB:UREG_06586"/>
<dbReference type="SUPFAM" id="SSF51735">
    <property type="entry name" value="NAD(P)-binding Rossmann-fold domains"/>
    <property type="match status" value="1"/>
</dbReference>
<feature type="compositionally biased region" description="Polar residues" evidence="3">
    <location>
        <begin position="150"/>
        <end position="161"/>
    </location>
</feature>
<evidence type="ECO:0000256" key="1">
    <source>
        <dbReference type="ARBA" id="ARBA00008903"/>
    </source>
</evidence>
<dbReference type="AlphaFoldDB" id="C4JVJ4"/>
<dbReference type="GeneID" id="8438415"/>
<evidence type="ECO:0000256" key="2">
    <source>
        <dbReference type="SAM" id="Coils"/>
    </source>
</evidence>
<feature type="compositionally biased region" description="Low complexity" evidence="3">
    <location>
        <begin position="137"/>
        <end position="148"/>
    </location>
</feature>
<dbReference type="GO" id="GO:0005737">
    <property type="term" value="C:cytoplasm"/>
    <property type="evidence" value="ECO:0007669"/>
    <property type="project" value="TreeGrafter"/>
</dbReference>
<dbReference type="STRING" id="336963.C4JVJ4"/>
<sequence>MPLTVLSNRDVRSLLLSLTGDEVRELRANLAEALREYSSGNQNSGCFSEYQPKSTTISKRNGLTTMFLPASTESSLGFKIMTVADAPSKPGPQRRLSASEASIALPATLDSKSTLDSMASKLSRTALAPAATRLSQSRAASPRPAPAADQETNVTSPSGSLTLLDPTGSPFGIVNAQELTAFRTALTSMMLLYRREKISTITVFGAGRQAYWHIRLALLLRCKDIKRVNIINRSFERATGLLRKFYAADHVEWRQNVKFSAFSRDFVEYDRLLRECVVKADVIFCCTPSPDPLFPADILTDSDGRRKGRFISAIGSYRPNMTELDPDLIKHAIKSHTHHKHPPYGGVIVVDTLEASLHNAGEVVMAGLKPRQLVEVGELLMVKDATEKQGDPPDKSLVDWLQRGNVIYKCAGLGLMDLVVGGDIIKLAKERHIGTTISEF</sequence>
<dbReference type="FunFam" id="3.40.50.720:FF:000556">
    <property type="entry name" value="Proline utilization protein PrnX-like protein"/>
    <property type="match status" value="1"/>
</dbReference>
<dbReference type="KEGG" id="ure:UREG_06586"/>
<proteinExistence type="inferred from homology"/>
<reference evidence="5" key="1">
    <citation type="journal article" date="2009" name="Genome Res.">
        <title>Comparative genomic analyses of the human fungal pathogens Coccidioides and their relatives.</title>
        <authorList>
            <person name="Sharpton T.J."/>
            <person name="Stajich J.E."/>
            <person name="Rounsley S.D."/>
            <person name="Gardner M.J."/>
            <person name="Wortman J.R."/>
            <person name="Jordar V.S."/>
            <person name="Maiti R."/>
            <person name="Kodira C.D."/>
            <person name="Neafsey D.E."/>
            <person name="Zeng Q."/>
            <person name="Hung C.-Y."/>
            <person name="McMahan C."/>
            <person name="Muszewska A."/>
            <person name="Grynberg M."/>
            <person name="Mandel M.A."/>
            <person name="Kellner E.M."/>
            <person name="Barker B.M."/>
            <person name="Galgiani J.N."/>
            <person name="Orbach M.J."/>
            <person name="Kirkland T.N."/>
            <person name="Cole G.T."/>
            <person name="Henn M.R."/>
            <person name="Birren B.W."/>
            <person name="Taylor J.W."/>
        </authorList>
    </citation>
    <scope>NUCLEOTIDE SEQUENCE [LARGE SCALE GENOMIC DNA]</scope>
    <source>
        <strain evidence="5">UAMH 1704</strain>
    </source>
</reference>
<keyword evidence="2" id="KW-0175">Coiled coil</keyword>
<feature type="region of interest" description="Disordered" evidence="3">
    <location>
        <begin position="129"/>
        <end position="161"/>
    </location>
</feature>
<evidence type="ECO:0000256" key="3">
    <source>
        <dbReference type="SAM" id="MobiDB-lite"/>
    </source>
</evidence>